<name>A0A5S6QBG9_TRIMR</name>
<evidence type="ECO:0000313" key="2">
    <source>
        <dbReference type="Proteomes" id="UP000046395"/>
    </source>
</evidence>
<dbReference type="Proteomes" id="UP000046395">
    <property type="component" value="Unassembled WGS sequence"/>
</dbReference>
<feature type="domain" description="DUF5641" evidence="1">
    <location>
        <begin position="2"/>
        <end position="33"/>
    </location>
</feature>
<sequence>MVIDPQSPRGHWPLGRVVQCIPGKDGIVRVAKLARLIAWRKNCGHCRRLVAKQLAGDRRLAPQGLGVIRLNLFDKFVSQRSGILALRLPSQPLIAGTAVRQLPLLLLPCRSVLPTIAPCGREVFPLSLRDGSIE</sequence>
<dbReference type="WBParaSite" id="TMUE_1000004543.1">
    <property type="protein sequence ID" value="TMUE_1000004543.1"/>
    <property type="gene ID" value="WBGene00299001"/>
</dbReference>
<reference evidence="3" key="1">
    <citation type="submission" date="2019-12" db="UniProtKB">
        <authorList>
            <consortium name="WormBaseParasite"/>
        </authorList>
    </citation>
    <scope>IDENTIFICATION</scope>
</reference>
<organism evidence="2 3">
    <name type="scientific">Trichuris muris</name>
    <name type="common">Mouse whipworm</name>
    <dbReference type="NCBI Taxonomy" id="70415"/>
    <lineage>
        <taxon>Eukaryota</taxon>
        <taxon>Metazoa</taxon>
        <taxon>Ecdysozoa</taxon>
        <taxon>Nematoda</taxon>
        <taxon>Enoplea</taxon>
        <taxon>Dorylaimia</taxon>
        <taxon>Trichinellida</taxon>
        <taxon>Trichuridae</taxon>
        <taxon>Trichuris</taxon>
    </lineage>
</organism>
<proteinExistence type="predicted"/>
<evidence type="ECO:0000313" key="3">
    <source>
        <dbReference type="WBParaSite" id="TMUE_1000004543.1"/>
    </source>
</evidence>
<dbReference type="Pfam" id="PF18701">
    <property type="entry name" value="DUF5641"/>
    <property type="match status" value="1"/>
</dbReference>
<accession>A0A5S6QBG9</accession>
<dbReference type="AlphaFoldDB" id="A0A5S6QBG9"/>
<keyword evidence="2" id="KW-1185">Reference proteome</keyword>
<protein>
    <submittedName>
        <fullName evidence="3">DUF5641 domain-containing protein</fullName>
    </submittedName>
</protein>
<evidence type="ECO:0000259" key="1">
    <source>
        <dbReference type="Pfam" id="PF18701"/>
    </source>
</evidence>
<dbReference type="InterPro" id="IPR040676">
    <property type="entry name" value="DUF5641"/>
</dbReference>